<evidence type="ECO:0000259" key="3">
    <source>
        <dbReference type="Pfam" id="PF00534"/>
    </source>
</evidence>
<keyword evidence="2" id="KW-0472">Membrane</keyword>
<evidence type="ECO:0000256" key="1">
    <source>
        <dbReference type="ARBA" id="ARBA00022679"/>
    </source>
</evidence>
<dbReference type="GO" id="GO:0016757">
    <property type="term" value="F:glycosyltransferase activity"/>
    <property type="evidence" value="ECO:0007669"/>
    <property type="project" value="InterPro"/>
</dbReference>
<dbReference type="Pfam" id="PF00534">
    <property type="entry name" value="Glycos_transf_1"/>
    <property type="match status" value="1"/>
</dbReference>
<dbReference type="RefSeq" id="WP_070393449.1">
    <property type="nucleotide sequence ID" value="NZ_CP017599.1"/>
</dbReference>
<dbReference type="STRING" id="1458985.BJP34_17495"/>
<dbReference type="CDD" id="cd03801">
    <property type="entry name" value="GT4_PimA-like"/>
    <property type="match status" value="1"/>
</dbReference>
<feature type="transmembrane region" description="Helical" evidence="2">
    <location>
        <begin position="49"/>
        <end position="68"/>
    </location>
</feature>
<proteinExistence type="predicted"/>
<evidence type="ECO:0000313" key="4">
    <source>
        <dbReference type="EMBL" id="AOX00998.1"/>
    </source>
</evidence>
<evidence type="ECO:0000313" key="5">
    <source>
        <dbReference type="Proteomes" id="UP000177870"/>
    </source>
</evidence>
<dbReference type="OrthoDB" id="9813211at2"/>
<gene>
    <name evidence="4" type="ORF">BJP34_17495</name>
</gene>
<dbReference type="Proteomes" id="UP000177870">
    <property type="component" value="Chromosome"/>
</dbReference>
<dbReference type="PANTHER" id="PTHR46401">
    <property type="entry name" value="GLYCOSYLTRANSFERASE WBBK-RELATED"/>
    <property type="match status" value="1"/>
</dbReference>
<dbReference type="KEGG" id="mpro:BJP34_17495"/>
<keyword evidence="2" id="KW-1133">Transmembrane helix</keyword>
<dbReference type="AlphaFoldDB" id="A0A1D8TTM5"/>
<dbReference type="EMBL" id="CP017599">
    <property type="protein sequence ID" value="AOX00998.1"/>
    <property type="molecule type" value="Genomic_DNA"/>
</dbReference>
<accession>A0A1D8TTM5</accession>
<name>A0A1D8TTM5_9CYAN</name>
<dbReference type="PANTHER" id="PTHR46401:SF2">
    <property type="entry name" value="GLYCOSYLTRANSFERASE WBBK-RELATED"/>
    <property type="match status" value="1"/>
</dbReference>
<dbReference type="SUPFAM" id="SSF53756">
    <property type="entry name" value="UDP-Glycosyltransferase/glycogen phosphorylase"/>
    <property type="match status" value="1"/>
</dbReference>
<organism evidence="4 5">
    <name type="scientific">Moorena producens PAL-8-15-08-1</name>
    <dbReference type="NCBI Taxonomy" id="1458985"/>
    <lineage>
        <taxon>Bacteria</taxon>
        <taxon>Bacillati</taxon>
        <taxon>Cyanobacteriota</taxon>
        <taxon>Cyanophyceae</taxon>
        <taxon>Coleofasciculales</taxon>
        <taxon>Coleofasciculaceae</taxon>
        <taxon>Moorena</taxon>
    </lineage>
</organism>
<evidence type="ECO:0000256" key="2">
    <source>
        <dbReference type="SAM" id="Phobius"/>
    </source>
</evidence>
<keyword evidence="2" id="KW-0812">Transmembrane</keyword>
<dbReference type="Gene3D" id="3.40.50.2000">
    <property type="entry name" value="Glycogen Phosphorylase B"/>
    <property type="match status" value="2"/>
</dbReference>
<dbReference type="InterPro" id="IPR001296">
    <property type="entry name" value="Glyco_trans_1"/>
</dbReference>
<sequence>MNRISFLTGAFPPNTGGEYYNYKLYERLKKSGLAPDYINLHAKRYLFKLAWIPLIGDLIVNLIMVILLTNRCNGLIVEDHYFSRYLLLFNLIHKIFNKNGKIIIILHHFDDYNSQSKFLLKKIFYRYQEKACLCWADIIVTNSKFSEKEITSLNIGTKSIFVLPPALKRETLEATKNLDKNHSELKILCVGHCIPRKGIIYLIEAFSQVERQGVKIHIVGKTDKNQNYHRKVINLINKLDLKDDVILHSRLDQDGLNQLYSSSHIFVLPSLKEGFGIVLLEAMYFGLPIITTNISAMPELVQDGENGLLVPPANFQRLAQALSKLIANPELRQYMGQKGRERVSNSYHWEQTSSEFLAIVQHLSNSEKLKVQTPMG</sequence>
<feature type="domain" description="Glycosyl transferase family 1" evidence="3">
    <location>
        <begin position="175"/>
        <end position="342"/>
    </location>
</feature>
<reference evidence="5" key="1">
    <citation type="submission" date="2016-10" db="EMBL/GenBank/DDBJ databases">
        <title>Comparative genomics uncovers the prolific and rare metabolic potential of the cyanobacterial genus Moorea.</title>
        <authorList>
            <person name="Leao T."/>
            <person name="Castelao G."/>
            <person name="Korobeynikov A."/>
            <person name="Monroe E.A."/>
            <person name="Podell S."/>
            <person name="Glukhov E."/>
            <person name="Allen E."/>
            <person name="Gerwick W.H."/>
            <person name="Gerwick L."/>
        </authorList>
    </citation>
    <scope>NUCLEOTIDE SEQUENCE [LARGE SCALE GENOMIC DNA]</scope>
    <source>
        <strain evidence="5">PAL-8-15-08-1</strain>
    </source>
</reference>
<protein>
    <recommendedName>
        <fullName evidence="3">Glycosyl transferase family 1 domain-containing protein</fullName>
    </recommendedName>
</protein>
<keyword evidence="1" id="KW-0808">Transferase</keyword>